<reference evidence="2 3" key="1">
    <citation type="journal article" date="2016" name="Mol. Biol. Evol.">
        <title>Comparative Genomics of Early-Diverging Mushroom-Forming Fungi Provides Insights into the Origins of Lignocellulose Decay Capabilities.</title>
        <authorList>
            <person name="Nagy L.G."/>
            <person name="Riley R."/>
            <person name="Tritt A."/>
            <person name="Adam C."/>
            <person name="Daum C."/>
            <person name="Floudas D."/>
            <person name="Sun H."/>
            <person name="Yadav J.S."/>
            <person name="Pangilinan J."/>
            <person name="Larsson K.H."/>
            <person name="Matsuura K."/>
            <person name="Barry K."/>
            <person name="Labutti K."/>
            <person name="Kuo R."/>
            <person name="Ohm R.A."/>
            <person name="Bhattacharya S.S."/>
            <person name="Shirouzu T."/>
            <person name="Yoshinaga Y."/>
            <person name="Martin F.M."/>
            <person name="Grigoriev I.V."/>
            <person name="Hibbett D.S."/>
        </authorList>
    </citation>
    <scope>NUCLEOTIDE SEQUENCE [LARGE SCALE GENOMIC DNA]</scope>
    <source>
        <strain evidence="2 3">HHB12029</strain>
    </source>
</reference>
<dbReference type="AlphaFoldDB" id="A0A165F6B2"/>
<dbReference type="OrthoDB" id="2575973at2759"/>
<dbReference type="EMBL" id="KV426099">
    <property type="protein sequence ID" value="KZV88457.1"/>
    <property type="molecule type" value="Genomic_DNA"/>
</dbReference>
<evidence type="ECO:0000313" key="3">
    <source>
        <dbReference type="Proteomes" id="UP000077266"/>
    </source>
</evidence>
<protein>
    <recommendedName>
        <fullName evidence="4">Hydrophobic surface binding protein</fullName>
    </recommendedName>
</protein>
<evidence type="ECO:0000313" key="2">
    <source>
        <dbReference type="EMBL" id="KZV88457.1"/>
    </source>
</evidence>
<dbReference type="InParanoid" id="A0A165F6B2"/>
<organism evidence="2 3">
    <name type="scientific">Exidia glandulosa HHB12029</name>
    <dbReference type="NCBI Taxonomy" id="1314781"/>
    <lineage>
        <taxon>Eukaryota</taxon>
        <taxon>Fungi</taxon>
        <taxon>Dikarya</taxon>
        <taxon>Basidiomycota</taxon>
        <taxon>Agaricomycotina</taxon>
        <taxon>Agaricomycetes</taxon>
        <taxon>Auriculariales</taxon>
        <taxon>Exidiaceae</taxon>
        <taxon>Exidia</taxon>
    </lineage>
</organism>
<gene>
    <name evidence="2" type="ORF">EXIGLDRAFT_772656</name>
</gene>
<evidence type="ECO:0000256" key="1">
    <source>
        <dbReference type="SAM" id="SignalP"/>
    </source>
</evidence>
<keyword evidence="1" id="KW-0732">Signal</keyword>
<evidence type="ECO:0008006" key="4">
    <source>
        <dbReference type="Google" id="ProtNLM"/>
    </source>
</evidence>
<sequence>MRFAYIASAILAVASFALASPVSKREDSDVMSVLTTFQDATQVILPQIDFLSASGTATMDNVKPLINELTVAANTASASLKAIPAGATTSEMGTEAMELTKSIVGNIQTSLAKASAAIPGNPSIGILAAGGLADALGQVLTGAPSVLAGVVSLVGALLEDVVEILALLVADLLPV</sequence>
<feature type="signal peptide" evidence="1">
    <location>
        <begin position="1"/>
        <end position="19"/>
    </location>
</feature>
<proteinExistence type="predicted"/>
<feature type="chain" id="PRO_5007857583" description="Hydrophobic surface binding protein" evidence="1">
    <location>
        <begin position="20"/>
        <end position="175"/>
    </location>
</feature>
<name>A0A165F6B2_EXIGL</name>
<accession>A0A165F6B2</accession>
<keyword evidence="3" id="KW-1185">Reference proteome</keyword>
<dbReference type="Proteomes" id="UP000077266">
    <property type="component" value="Unassembled WGS sequence"/>
</dbReference>